<dbReference type="InterPro" id="IPR018151">
    <property type="entry name" value="TF_GreA/GreB_CS"/>
</dbReference>
<dbReference type="Pfam" id="PF03449">
    <property type="entry name" value="GreA_GreB_N"/>
    <property type="match status" value="1"/>
</dbReference>
<evidence type="ECO:0000256" key="7">
    <source>
        <dbReference type="ARBA" id="ARBA00030776"/>
    </source>
</evidence>
<evidence type="ECO:0000259" key="10">
    <source>
        <dbReference type="Pfam" id="PF01272"/>
    </source>
</evidence>
<dbReference type="EMBL" id="JARGYU010000002">
    <property type="protein sequence ID" value="MDZ5761301.1"/>
    <property type="molecule type" value="Genomic_DNA"/>
</dbReference>
<evidence type="ECO:0000256" key="6">
    <source>
        <dbReference type="ARBA" id="ARBA00024916"/>
    </source>
</evidence>
<evidence type="ECO:0000256" key="9">
    <source>
        <dbReference type="RuleBase" id="RU000556"/>
    </source>
</evidence>
<dbReference type="FunFam" id="1.10.287.180:FF:000001">
    <property type="entry name" value="Transcription elongation factor GreA"/>
    <property type="match status" value="1"/>
</dbReference>
<protein>
    <recommendedName>
        <fullName evidence="2 8">Transcription elongation factor GreA</fullName>
    </recommendedName>
    <alternativeName>
        <fullName evidence="7 8">Transcript cleavage factor GreA</fullName>
    </alternativeName>
</protein>
<dbReference type="Gene3D" id="1.10.287.180">
    <property type="entry name" value="Transcription elongation factor, GreA/GreB, N-terminal domain"/>
    <property type="match status" value="1"/>
</dbReference>
<feature type="domain" description="Transcription elongation factor GreA/GreB C-terminal" evidence="10">
    <location>
        <begin position="90"/>
        <end position="164"/>
    </location>
</feature>
<feature type="domain" description="Transcription elongation factor GreA/GreB N-terminal" evidence="11">
    <location>
        <begin position="13"/>
        <end position="82"/>
    </location>
</feature>
<dbReference type="GO" id="GO:0003746">
    <property type="term" value="F:translation elongation factor activity"/>
    <property type="evidence" value="ECO:0007669"/>
    <property type="project" value="UniProtKB-KW"/>
</dbReference>
<evidence type="ECO:0000313" key="13">
    <source>
        <dbReference type="Proteomes" id="UP001289135"/>
    </source>
</evidence>
<reference evidence="12" key="1">
    <citation type="submission" date="2023-02" db="EMBL/GenBank/DDBJ databases">
        <title>Host association and intracellularity evolved multiple times independently in the Rickettsiales.</title>
        <authorList>
            <person name="Castelli M."/>
            <person name="Nardi T."/>
            <person name="Gammuto L."/>
            <person name="Bellinzona G."/>
            <person name="Sabaneyeva E."/>
            <person name="Potekhin A."/>
            <person name="Serra V."/>
            <person name="Petroni G."/>
            <person name="Sassera D."/>
        </authorList>
    </citation>
    <scope>NUCLEOTIDE SEQUENCE</scope>
    <source>
        <strain evidence="12">USBL-36I1</strain>
    </source>
</reference>
<comment type="caution">
    <text evidence="12">The sequence shown here is derived from an EMBL/GenBank/DDBJ whole genome shotgun (WGS) entry which is preliminary data.</text>
</comment>
<evidence type="ECO:0000313" key="12">
    <source>
        <dbReference type="EMBL" id="MDZ5761301.1"/>
    </source>
</evidence>
<keyword evidence="13" id="KW-1185">Reference proteome</keyword>
<dbReference type="GO" id="GO:0006354">
    <property type="term" value="P:DNA-templated transcription elongation"/>
    <property type="evidence" value="ECO:0007669"/>
    <property type="project" value="TreeGrafter"/>
</dbReference>
<organism evidence="12 13">
    <name type="scientific">Lyticum sinuosum</name>
    <dbReference type="NCBI Taxonomy" id="1332059"/>
    <lineage>
        <taxon>Bacteria</taxon>
        <taxon>Pseudomonadati</taxon>
        <taxon>Pseudomonadota</taxon>
        <taxon>Alphaproteobacteria</taxon>
        <taxon>Rickettsiales</taxon>
        <taxon>Lyticum</taxon>
    </lineage>
</organism>
<proteinExistence type="inferred from homology"/>
<evidence type="ECO:0000256" key="3">
    <source>
        <dbReference type="ARBA" id="ARBA00023015"/>
    </source>
</evidence>
<comment type="function">
    <text evidence="6 8 9">Necessary for efficient RNA polymerase transcription elongation past template-encoded arresting sites. The arresting sites in DNA have the property of trapping a certain fraction of elongating RNA polymerases that pass through, resulting in locked ternary complexes. Cleavage of the nascent transcript by cleavage factors such as GreA or GreB allows the resumption of elongation from the new 3'terminus. GreA releases sequences of 2 to 3 nucleotides.</text>
</comment>
<dbReference type="PANTHER" id="PTHR30437">
    <property type="entry name" value="TRANSCRIPTION ELONGATION FACTOR GREA"/>
    <property type="match status" value="1"/>
</dbReference>
<dbReference type="SUPFAM" id="SSF46557">
    <property type="entry name" value="GreA transcript cleavage protein, N-terminal domain"/>
    <property type="match status" value="1"/>
</dbReference>
<accession>A0AAE4VJX6</accession>
<dbReference type="NCBIfam" id="TIGR01462">
    <property type="entry name" value="greA"/>
    <property type="match status" value="1"/>
</dbReference>
<dbReference type="GO" id="GO:0032784">
    <property type="term" value="P:regulation of DNA-templated transcription elongation"/>
    <property type="evidence" value="ECO:0007669"/>
    <property type="project" value="UniProtKB-UniRule"/>
</dbReference>
<dbReference type="InterPro" id="IPR036805">
    <property type="entry name" value="Tscrpt_elong_fac_GreA/B_N_sf"/>
</dbReference>
<dbReference type="SUPFAM" id="SSF54534">
    <property type="entry name" value="FKBP-like"/>
    <property type="match status" value="1"/>
</dbReference>
<dbReference type="NCBIfam" id="NF001263">
    <property type="entry name" value="PRK00226.1-4"/>
    <property type="match status" value="1"/>
</dbReference>
<comment type="similarity">
    <text evidence="1 8 9">Belongs to the GreA/GreB family.</text>
</comment>
<evidence type="ECO:0000259" key="11">
    <source>
        <dbReference type="Pfam" id="PF03449"/>
    </source>
</evidence>
<evidence type="ECO:0000256" key="1">
    <source>
        <dbReference type="ARBA" id="ARBA00008213"/>
    </source>
</evidence>
<keyword evidence="4 8" id="KW-0238">DNA-binding</keyword>
<dbReference type="InterPro" id="IPR023459">
    <property type="entry name" value="Tscrpt_elong_fac_GreA/B_fam"/>
</dbReference>
<dbReference type="InterPro" id="IPR022691">
    <property type="entry name" value="Tscrpt_elong_fac_GreA/B_N"/>
</dbReference>
<evidence type="ECO:0000256" key="8">
    <source>
        <dbReference type="HAMAP-Rule" id="MF_00105"/>
    </source>
</evidence>
<keyword evidence="12" id="KW-0251">Elongation factor</keyword>
<dbReference type="InterPro" id="IPR036953">
    <property type="entry name" value="GreA/GreB_C_sf"/>
</dbReference>
<dbReference type="InterPro" id="IPR028624">
    <property type="entry name" value="Tscrpt_elong_fac_GreA/B"/>
</dbReference>
<dbReference type="NCBIfam" id="NF001261">
    <property type="entry name" value="PRK00226.1-2"/>
    <property type="match status" value="1"/>
</dbReference>
<evidence type="ECO:0000256" key="5">
    <source>
        <dbReference type="ARBA" id="ARBA00023163"/>
    </source>
</evidence>
<dbReference type="InterPro" id="IPR006359">
    <property type="entry name" value="Tscrpt_elong_fac_GreA"/>
</dbReference>
<dbReference type="AlphaFoldDB" id="A0AAE4VJX6"/>
<keyword evidence="3 8" id="KW-0805">Transcription regulation</keyword>
<dbReference type="InterPro" id="IPR001437">
    <property type="entry name" value="Tscrpt_elong_fac_GreA/B_C"/>
</dbReference>
<dbReference type="PIRSF" id="PIRSF006092">
    <property type="entry name" value="GreA_GreB"/>
    <property type="match status" value="1"/>
</dbReference>
<evidence type="ECO:0000256" key="4">
    <source>
        <dbReference type="ARBA" id="ARBA00023125"/>
    </source>
</evidence>
<name>A0AAE4VJX6_9RICK</name>
<evidence type="ECO:0000256" key="2">
    <source>
        <dbReference type="ARBA" id="ARBA00013729"/>
    </source>
</evidence>
<dbReference type="GO" id="GO:0003677">
    <property type="term" value="F:DNA binding"/>
    <property type="evidence" value="ECO:0007669"/>
    <property type="project" value="UniProtKB-UniRule"/>
</dbReference>
<dbReference type="Pfam" id="PF01272">
    <property type="entry name" value="GreA_GreB"/>
    <property type="match status" value="1"/>
</dbReference>
<keyword evidence="12" id="KW-0648">Protein biosynthesis</keyword>
<dbReference type="HAMAP" id="MF_00105">
    <property type="entry name" value="GreA_GreB"/>
    <property type="match status" value="1"/>
</dbReference>
<gene>
    <name evidence="8" type="primary">greA</name>
    <name evidence="12" type="ORF">Lyticum_00471</name>
</gene>
<dbReference type="PANTHER" id="PTHR30437:SF4">
    <property type="entry name" value="TRANSCRIPTION ELONGATION FACTOR GREA"/>
    <property type="match status" value="1"/>
</dbReference>
<keyword evidence="5 8" id="KW-0804">Transcription</keyword>
<sequence>MNEFKNKSIIRFPISKSGYIKMQTELDNLISKDRHEIINAIAEARAHGDLSENAEYHAAKEKQALIENKIADLTDKLNRAEIIDLSNIEKDKIQFGATVKMIDYENNREVKYTIVSDYEADIKQGLISVYSPVSKALMGKKIGDEVEVETPKGFRYYEILSVDYI</sequence>
<dbReference type="Proteomes" id="UP001289135">
    <property type="component" value="Unassembled WGS sequence"/>
</dbReference>
<dbReference type="FunFam" id="3.10.50.30:FF:000001">
    <property type="entry name" value="Transcription elongation factor GreA"/>
    <property type="match status" value="1"/>
</dbReference>
<dbReference type="PROSITE" id="PS00829">
    <property type="entry name" value="GREAB_1"/>
    <property type="match status" value="1"/>
</dbReference>
<dbReference type="NCBIfam" id="NF001264">
    <property type="entry name" value="PRK00226.1-5"/>
    <property type="match status" value="1"/>
</dbReference>
<dbReference type="Gene3D" id="3.10.50.30">
    <property type="entry name" value="Transcription elongation factor, GreA/GreB, C-terminal domain"/>
    <property type="match status" value="1"/>
</dbReference>
<dbReference type="RefSeq" id="WP_322498730.1">
    <property type="nucleotide sequence ID" value="NZ_JARGYU010000002.1"/>
</dbReference>
<dbReference type="GO" id="GO:0070063">
    <property type="term" value="F:RNA polymerase binding"/>
    <property type="evidence" value="ECO:0007669"/>
    <property type="project" value="InterPro"/>
</dbReference>